<name>A0A3M0CDG9_9PROT</name>
<keyword evidence="1" id="KW-0808">Transferase</keyword>
<evidence type="ECO:0000313" key="2">
    <source>
        <dbReference type="Proteomes" id="UP000271227"/>
    </source>
</evidence>
<keyword evidence="2" id="KW-1185">Reference proteome</keyword>
<dbReference type="AlphaFoldDB" id="A0A3M0CDG9"/>
<dbReference type="Gene3D" id="3.40.50.150">
    <property type="entry name" value="Vaccinia Virus protein VP39"/>
    <property type="match status" value="1"/>
</dbReference>
<keyword evidence="1" id="KW-0489">Methyltransferase</keyword>
<dbReference type="Proteomes" id="UP000271227">
    <property type="component" value="Unassembled WGS sequence"/>
</dbReference>
<dbReference type="GO" id="GO:0008168">
    <property type="term" value="F:methyltransferase activity"/>
    <property type="evidence" value="ECO:0007669"/>
    <property type="project" value="UniProtKB-KW"/>
</dbReference>
<protein>
    <submittedName>
        <fullName evidence="1">Methyltransferase family protein</fullName>
    </submittedName>
</protein>
<dbReference type="EMBL" id="REFR01000012">
    <property type="protein sequence ID" value="RMB04786.1"/>
    <property type="molecule type" value="Genomic_DNA"/>
</dbReference>
<dbReference type="OrthoDB" id="9791837at2"/>
<reference evidence="1 2" key="1">
    <citation type="submission" date="2018-10" db="EMBL/GenBank/DDBJ databases">
        <title>Genomic Encyclopedia of Archaeal and Bacterial Type Strains, Phase II (KMG-II): from individual species to whole genera.</title>
        <authorList>
            <person name="Goeker M."/>
        </authorList>
    </citation>
    <scope>NUCLEOTIDE SEQUENCE [LARGE SCALE GENOMIC DNA]</scope>
    <source>
        <strain evidence="1 2">DSM 25217</strain>
    </source>
</reference>
<organism evidence="1 2">
    <name type="scientific">Eilatimonas milleporae</name>
    <dbReference type="NCBI Taxonomy" id="911205"/>
    <lineage>
        <taxon>Bacteria</taxon>
        <taxon>Pseudomonadati</taxon>
        <taxon>Pseudomonadota</taxon>
        <taxon>Alphaproteobacteria</taxon>
        <taxon>Kordiimonadales</taxon>
        <taxon>Kordiimonadaceae</taxon>
        <taxon>Eilatimonas</taxon>
    </lineage>
</organism>
<accession>A0A3M0CDG9</accession>
<dbReference type="InParanoid" id="A0A3M0CDG9"/>
<proteinExistence type="predicted"/>
<dbReference type="InterPro" id="IPR029063">
    <property type="entry name" value="SAM-dependent_MTases_sf"/>
</dbReference>
<dbReference type="GO" id="GO:0032259">
    <property type="term" value="P:methylation"/>
    <property type="evidence" value="ECO:0007669"/>
    <property type="project" value="UniProtKB-KW"/>
</dbReference>
<gene>
    <name evidence="1" type="ORF">BXY39_2350</name>
</gene>
<dbReference type="SUPFAM" id="SSF53335">
    <property type="entry name" value="S-adenosyl-L-methionine-dependent methyltransferases"/>
    <property type="match status" value="1"/>
</dbReference>
<comment type="caution">
    <text evidence="1">The sequence shown here is derived from an EMBL/GenBank/DDBJ whole genome shotgun (WGS) entry which is preliminary data.</text>
</comment>
<dbReference type="Pfam" id="PF13489">
    <property type="entry name" value="Methyltransf_23"/>
    <property type="match status" value="1"/>
</dbReference>
<sequence length="359" mass="40257">MTLQDLYTPGFYSDQIEGSLQSAQCIVPFVLQHLPDLKSVVDFGCGTGAWLKLFSTNGVKRIKGLDGGALDPDQYLIAPSDRHSVDLSQPIALDENFDLAISLEVAEHIDEDKANVFIGNMCAASRTILFGAAIPGQGGHHHVNERWASYWHDKFQQRGYRAFDVIRPFFWNDDRVAWWYRQNMLIYVHKDLTGRLKTMEKFQKSTPPILDIIHPACFTPLQKTVAKVKRPENAIHGFLMSDAHQSLCNDWLDTIERYRVDNLTIIGAGGLEGMGPYLIAACQKRKVKIHAYYDFLPIDDSIVVNGVKFSPLTALKAHGAENTYLIASPGYGAQILDYLQNIGVNIFSNNIINTKATKK</sequence>
<dbReference type="RefSeq" id="WP_121939056.1">
    <property type="nucleotide sequence ID" value="NZ_REFR01000012.1"/>
</dbReference>
<evidence type="ECO:0000313" key="1">
    <source>
        <dbReference type="EMBL" id="RMB04786.1"/>
    </source>
</evidence>